<evidence type="ECO:0000313" key="2">
    <source>
        <dbReference type="EMBL" id="MFN6555305.1"/>
    </source>
</evidence>
<accession>A0ABW9M5B6</accession>
<evidence type="ECO:0000256" key="1">
    <source>
        <dbReference type="SAM" id="MobiDB-lite"/>
    </source>
</evidence>
<gene>
    <name evidence="2" type="primary">hxsA2</name>
    <name evidence="2" type="ORF">ACK4CP_33285</name>
</gene>
<feature type="region of interest" description="Disordered" evidence="1">
    <location>
        <begin position="63"/>
        <end position="88"/>
    </location>
</feature>
<protein>
    <submittedName>
        <fullName evidence="2">His-Xaa-Ser repeat protein HxsA2</fullName>
    </submittedName>
</protein>
<keyword evidence="3" id="KW-1185">Reference proteome</keyword>
<dbReference type="EMBL" id="JBKBDE010000020">
    <property type="protein sequence ID" value="MFN6555305.1"/>
    <property type="molecule type" value="Genomic_DNA"/>
</dbReference>
<organism evidence="2 3">
    <name type="scientific">Mycolicibacterium septicum</name>
    <dbReference type="NCBI Taxonomy" id="98668"/>
    <lineage>
        <taxon>Bacteria</taxon>
        <taxon>Bacillati</taxon>
        <taxon>Actinomycetota</taxon>
        <taxon>Actinomycetes</taxon>
        <taxon>Mycobacteriales</taxon>
        <taxon>Mycobacteriaceae</taxon>
        <taxon>Mycolicibacterium</taxon>
    </lineage>
</organism>
<feature type="compositionally biased region" description="Low complexity" evidence="1">
    <location>
        <begin position="69"/>
        <end position="88"/>
    </location>
</feature>
<comment type="caution">
    <text evidence="2">The sequence shown here is derived from an EMBL/GenBank/DDBJ whole genome shotgun (WGS) entry which is preliminary data.</text>
</comment>
<dbReference type="Proteomes" id="UP001635817">
    <property type="component" value="Unassembled WGS sequence"/>
</dbReference>
<dbReference type="NCBIfam" id="NF038296">
    <property type="entry name" value="HisXaaSer_A2"/>
    <property type="match status" value="1"/>
</dbReference>
<proteinExistence type="predicted"/>
<dbReference type="RefSeq" id="WP_409553227.1">
    <property type="nucleotide sequence ID" value="NZ_JBKBDE010000020.1"/>
</dbReference>
<name>A0ABW9M5B6_9MYCO</name>
<sequence length="194" mass="19423">MSLTTALAALAGPAIAPPIKDGADSEGPLIATESEEGIRPEAEMSLPGDIDLMSFTVHQAADGTMFPQHGSHSSHSSHSSHVSHASSSPGYGGGGAYLPYVPNPVYVPPVYAPPVVAPPPASSTSPTTAPPSAAGSDPAYLACTRAANGLGVNQIAGELQQVYGLATKEAVSIAQQALASVLGAGNYCDAYLGE</sequence>
<reference evidence="2 3" key="1">
    <citation type="submission" date="2024-12" db="EMBL/GenBank/DDBJ databases">
        <title>The coexistence of Mycolicibacterium septicum and Mycolicibacterium nivoides in clinical samples.</title>
        <authorList>
            <person name="Wang C."/>
            <person name="Feng Y."/>
            <person name="Zong Z."/>
        </authorList>
    </citation>
    <scope>NUCLEOTIDE SEQUENCE [LARGE SCALE GENOMIC DNA]</scope>
    <source>
        <strain evidence="2 3">120310</strain>
    </source>
</reference>
<evidence type="ECO:0000313" key="3">
    <source>
        <dbReference type="Proteomes" id="UP001635817"/>
    </source>
</evidence>